<dbReference type="OMA" id="VNDLRAW"/>
<dbReference type="FunFam" id="1.25.40.60:FF:000002">
    <property type="entry name" value="Sec1 family domain containing 1"/>
    <property type="match status" value="1"/>
</dbReference>
<dbReference type="PANTHER" id="PTHR11679">
    <property type="entry name" value="VESICLE PROTEIN SORTING-ASSOCIATED"/>
    <property type="match status" value="1"/>
</dbReference>
<evidence type="ECO:0000256" key="4">
    <source>
        <dbReference type="ARBA" id="ARBA00022490"/>
    </source>
</evidence>
<gene>
    <name evidence="8" type="ORF">HNY73_014646</name>
</gene>
<accession>A0A8T0ER62</accession>
<reference evidence="8" key="2">
    <citation type="submission" date="2020-06" db="EMBL/GenBank/DDBJ databases">
        <authorList>
            <person name="Sheffer M."/>
        </authorList>
    </citation>
    <scope>NUCLEOTIDE SEQUENCE</scope>
</reference>
<name>A0A8T0ER62_ARGBR</name>
<dbReference type="GO" id="GO:0016192">
    <property type="term" value="P:vesicle-mediated transport"/>
    <property type="evidence" value="ECO:0007669"/>
    <property type="project" value="InterPro"/>
</dbReference>
<evidence type="ECO:0000313" key="9">
    <source>
        <dbReference type="Proteomes" id="UP000807504"/>
    </source>
</evidence>
<protein>
    <recommendedName>
        <fullName evidence="7">Protein sly1 homolog</fullName>
    </recommendedName>
</protein>
<dbReference type="Gene3D" id="3.40.50.2060">
    <property type="match status" value="1"/>
</dbReference>
<dbReference type="SUPFAM" id="SSF56815">
    <property type="entry name" value="Sec1/munc18-like (SM) proteins"/>
    <property type="match status" value="1"/>
</dbReference>
<dbReference type="Proteomes" id="UP000807504">
    <property type="component" value="Unassembled WGS sequence"/>
</dbReference>
<dbReference type="InterPro" id="IPR036045">
    <property type="entry name" value="Sec1-like_sf"/>
</dbReference>
<dbReference type="InterPro" id="IPR043154">
    <property type="entry name" value="Sec-1-like_dom1"/>
</dbReference>
<dbReference type="InterPro" id="IPR001619">
    <property type="entry name" value="Sec1-like"/>
</dbReference>
<keyword evidence="9" id="KW-1185">Reference proteome</keyword>
<comment type="similarity">
    <text evidence="3">Belongs to the STXBP/unc-18/SEC1 family.</text>
</comment>
<keyword evidence="5" id="KW-0472">Membrane</keyword>
<evidence type="ECO:0000256" key="5">
    <source>
        <dbReference type="ARBA" id="ARBA00023136"/>
    </source>
</evidence>
<dbReference type="InterPro" id="IPR027482">
    <property type="entry name" value="Sec1-like_dom2"/>
</dbReference>
<dbReference type="OrthoDB" id="10251230at2759"/>
<keyword evidence="4" id="KW-0963">Cytoplasm</keyword>
<evidence type="ECO:0000256" key="3">
    <source>
        <dbReference type="ARBA" id="ARBA00009884"/>
    </source>
</evidence>
<dbReference type="Gene3D" id="1.25.40.60">
    <property type="match status" value="1"/>
</dbReference>
<dbReference type="GO" id="GO:0016020">
    <property type="term" value="C:membrane"/>
    <property type="evidence" value="ECO:0007669"/>
    <property type="project" value="UniProtKB-SubCell"/>
</dbReference>
<evidence type="ECO:0000256" key="6">
    <source>
        <dbReference type="ARBA" id="ARBA00056448"/>
    </source>
</evidence>
<proteinExistence type="inferred from homology"/>
<comment type="subcellular location">
    <subcellularLocation>
        <location evidence="2">Cytoplasm</location>
    </subcellularLocation>
    <subcellularLocation>
        <location evidence="1">Membrane</location>
        <topology evidence="1">Peripheral membrane protein</topology>
    </subcellularLocation>
</comment>
<dbReference type="Gene3D" id="3.90.830.10">
    <property type="entry name" value="Syntaxin Binding Protein 1, Chain A, domain 2"/>
    <property type="match status" value="1"/>
</dbReference>
<sequence>MASVLREKQINALKRMLNFNVNISKTSVAEPVWKVLVYDRYGQDIISPLLSVKDLRELGVTLHLLLHSDREPIPDVPVIYFVMPNEENISRIGQDFRNQLYDSFYLNFISPISRSYLEDIASAAIQAGCVSSINSVFDQYLNFITLENDMYILKHQDRSSLNYYAINRGDMKDTEMEILIDSIVDSLFSVFVTLGVVPIIRCPRGNAAEMVSEKLDKKIRENLRDARNSLFAPDGIPSSFSFQRPLLVILDRNQDMATPLHHTWTYQALAHDVLDLQLNRVTMDEATEKTGHLGAKPRKRTKMFDLNPNDKFWMQYKGSPFPIVAEAVQEELDAYRSSEEEVKRLKSAMGLDANSGADEVIGSMSDNTAKLTSAVSSLPELLEKKRLIDMHMTVATAILDHIKSRKLDVYFEIEEKIMGRATLEKSLMDMITDPEAGLPTDKLRLFLISFICGPTMTEAEVDQYVTALKDAGCDVESVQYMRRWKTYSKLSSHTASQYSGGTKTVSMFSKLMSHGSQFVMEGVKNLVVKKHNLPITRIVDSLMEMKSLPETDDYRYFDPKLLRPTDSSSVPRNRSPFQDAVVFVVGGGNYIEYQNLVDYTKGKTNPVQKKIIYGSTDLVNADQFLRQLHLLGTEMQ</sequence>
<dbReference type="Pfam" id="PF00995">
    <property type="entry name" value="Sec1"/>
    <property type="match status" value="1"/>
</dbReference>
<evidence type="ECO:0000256" key="2">
    <source>
        <dbReference type="ARBA" id="ARBA00004496"/>
    </source>
</evidence>
<comment type="function">
    <text evidence="6">Non-vital for development.</text>
</comment>
<dbReference type="PIRSF" id="PIRSF005715">
    <property type="entry name" value="VPS45_Sec1"/>
    <property type="match status" value="1"/>
</dbReference>
<evidence type="ECO:0000313" key="8">
    <source>
        <dbReference type="EMBL" id="KAF8777851.1"/>
    </source>
</evidence>
<evidence type="ECO:0000256" key="1">
    <source>
        <dbReference type="ARBA" id="ARBA00004170"/>
    </source>
</evidence>
<evidence type="ECO:0000256" key="7">
    <source>
        <dbReference type="ARBA" id="ARBA00073989"/>
    </source>
</evidence>
<reference evidence="8" key="1">
    <citation type="journal article" date="2020" name="bioRxiv">
        <title>Chromosome-level reference genome of the European wasp spider Argiope bruennichi: a resource for studies on range expansion and evolutionary adaptation.</title>
        <authorList>
            <person name="Sheffer M.M."/>
            <person name="Hoppe A."/>
            <person name="Krehenwinkel H."/>
            <person name="Uhl G."/>
            <person name="Kuss A.W."/>
            <person name="Jensen L."/>
            <person name="Jensen C."/>
            <person name="Gillespie R.G."/>
            <person name="Hoff K.J."/>
            <person name="Prost S."/>
        </authorList>
    </citation>
    <scope>NUCLEOTIDE SEQUENCE</scope>
</reference>
<dbReference type="GO" id="GO:0005737">
    <property type="term" value="C:cytoplasm"/>
    <property type="evidence" value="ECO:0007669"/>
    <property type="project" value="UniProtKB-SubCell"/>
</dbReference>
<dbReference type="EMBL" id="JABXBU010002072">
    <property type="protein sequence ID" value="KAF8777851.1"/>
    <property type="molecule type" value="Genomic_DNA"/>
</dbReference>
<dbReference type="Gene3D" id="3.40.50.1910">
    <property type="match status" value="1"/>
</dbReference>
<organism evidence="8 9">
    <name type="scientific">Argiope bruennichi</name>
    <name type="common">Wasp spider</name>
    <name type="synonym">Aranea bruennichi</name>
    <dbReference type="NCBI Taxonomy" id="94029"/>
    <lineage>
        <taxon>Eukaryota</taxon>
        <taxon>Metazoa</taxon>
        <taxon>Ecdysozoa</taxon>
        <taxon>Arthropoda</taxon>
        <taxon>Chelicerata</taxon>
        <taxon>Arachnida</taxon>
        <taxon>Araneae</taxon>
        <taxon>Araneomorphae</taxon>
        <taxon>Entelegynae</taxon>
        <taxon>Araneoidea</taxon>
        <taxon>Araneidae</taxon>
        <taxon>Argiope</taxon>
    </lineage>
</organism>
<dbReference type="InterPro" id="IPR043127">
    <property type="entry name" value="Sec-1-like_dom3a"/>
</dbReference>
<dbReference type="AlphaFoldDB" id="A0A8T0ER62"/>
<comment type="caution">
    <text evidence="8">The sequence shown here is derived from an EMBL/GenBank/DDBJ whole genome shotgun (WGS) entry which is preliminary data.</text>
</comment>
<dbReference type="FunFam" id="3.40.50.2060:FF:000002">
    <property type="entry name" value="sec1 family domain-containing protein 1"/>
    <property type="match status" value="1"/>
</dbReference>